<sequence>MSSKPGFDRIAKRYRLLEYLTMGRMLEQTRLHFLPRLLTARNALILGDGDGRFLAQLLAENSNLHVTAVDCSATMLNLLRQRCTPYGDRLHTVLTDALSFTPPAGTGYDLVVTHFFFDCFTEPEIDELLRRIGPELEPSALWLVSDFRIPAGLMRLPAKILVRALYLAFRVITGLCITRLPDHTSCLSTRFRCLERKLFLSGVLTTELWQGADLFLEAQAQKE</sequence>
<keyword evidence="3" id="KW-1185">Reference proteome</keyword>
<dbReference type="Gene3D" id="3.40.50.150">
    <property type="entry name" value="Vaccinia Virus protein VP39"/>
    <property type="match status" value="1"/>
</dbReference>
<dbReference type="SUPFAM" id="SSF53335">
    <property type="entry name" value="S-adenosyl-L-methionine-dependent methyltransferases"/>
    <property type="match status" value="1"/>
</dbReference>
<dbReference type="RefSeq" id="WP_130418630.1">
    <property type="nucleotide sequence ID" value="NZ_SHKW01000001.1"/>
</dbReference>
<proteinExistence type="predicted"/>
<dbReference type="InterPro" id="IPR029063">
    <property type="entry name" value="SAM-dependent_MTases_sf"/>
</dbReference>
<organism evidence="2 3">
    <name type="scientific">Edaphobacter modestus</name>
    <dbReference type="NCBI Taxonomy" id="388466"/>
    <lineage>
        <taxon>Bacteria</taxon>
        <taxon>Pseudomonadati</taxon>
        <taxon>Acidobacteriota</taxon>
        <taxon>Terriglobia</taxon>
        <taxon>Terriglobales</taxon>
        <taxon>Acidobacteriaceae</taxon>
        <taxon>Edaphobacter</taxon>
    </lineage>
</organism>
<feature type="domain" description="Methyltransferase" evidence="1">
    <location>
        <begin position="44"/>
        <end position="133"/>
    </location>
</feature>
<gene>
    <name evidence="2" type="ORF">BDD14_2046</name>
</gene>
<accession>A0A4Q7YS81</accession>
<comment type="caution">
    <text evidence="2">The sequence shown here is derived from an EMBL/GenBank/DDBJ whole genome shotgun (WGS) entry which is preliminary data.</text>
</comment>
<keyword evidence="2" id="KW-0489">Methyltransferase</keyword>
<dbReference type="GO" id="GO:0008168">
    <property type="term" value="F:methyltransferase activity"/>
    <property type="evidence" value="ECO:0007669"/>
    <property type="project" value="UniProtKB-KW"/>
</dbReference>
<evidence type="ECO:0000259" key="1">
    <source>
        <dbReference type="Pfam" id="PF13649"/>
    </source>
</evidence>
<evidence type="ECO:0000313" key="3">
    <source>
        <dbReference type="Proteomes" id="UP000292958"/>
    </source>
</evidence>
<keyword evidence="2" id="KW-0808">Transferase</keyword>
<dbReference type="Proteomes" id="UP000292958">
    <property type="component" value="Unassembled WGS sequence"/>
</dbReference>
<dbReference type="InterPro" id="IPR041698">
    <property type="entry name" value="Methyltransf_25"/>
</dbReference>
<name>A0A4Q7YS81_9BACT</name>
<dbReference type="CDD" id="cd02440">
    <property type="entry name" value="AdoMet_MTases"/>
    <property type="match status" value="1"/>
</dbReference>
<dbReference type="AlphaFoldDB" id="A0A4Q7YS81"/>
<dbReference type="Pfam" id="PF13649">
    <property type="entry name" value="Methyltransf_25"/>
    <property type="match status" value="1"/>
</dbReference>
<dbReference type="GO" id="GO:0032259">
    <property type="term" value="P:methylation"/>
    <property type="evidence" value="ECO:0007669"/>
    <property type="project" value="UniProtKB-KW"/>
</dbReference>
<dbReference type="EMBL" id="SHKW01000001">
    <property type="protein sequence ID" value="RZU40577.1"/>
    <property type="molecule type" value="Genomic_DNA"/>
</dbReference>
<protein>
    <submittedName>
        <fullName evidence="2">Methyltransferase family protein</fullName>
    </submittedName>
</protein>
<evidence type="ECO:0000313" key="2">
    <source>
        <dbReference type="EMBL" id="RZU40577.1"/>
    </source>
</evidence>
<dbReference type="OrthoDB" id="117239at2"/>
<reference evidence="2 3" key="1">
    <citation type="submission" date="2019-02" db="EMBL/GenBank/DDBJ databases">
        <title>Genomic Encyclopedia of Archaeal and Bacterial Type Strains, Phase II (KMG-II): from individual species to whole genera.</title>
        <authorList>
            <person name="Goeker M."/>
        </authorList>
    </citation>
    <scope>NUCLEOTIDE SEQUENCE [LARGE SCALE GENOMIC DNA]</scope>
    <source>
        <strain evidence="2 3">DSM 18101</strain>
    </source>
</reference>